<dbReference type="AlphaFoldDB" id="A0A1U7NIL5"/>
<feature type="transmembrane region" description="Helical" evidence="1">
    <location>
        <begin position="7"/>
        <end position="24"/>
    </location>
</feature>
<evidence type="ECO:0000256" key="1">
    <source>
        <dbReference type="SAM" id="Phobius"/>
    </source>
</evidence>
<evidence type="ECO:0000313" key="3">
    <source>
        <dbReference type="Proteomes" id="UP000186341"/>
    </source>
</evidence>
<keyword evidence="3" id="KW-1185">Reference proteome</keyword>
<organism evidence="2 3">
    <name type="scientific">Ileibacterium valens</name>
    <dbReference type="NCBI Taxonomy" id="1862668"/>
    <lineage>
        <taxon>Bacteria</taxon>
        <taxon>Bacillati</taxon>
        <taxon>Bacillota</taxon>
        <taxon>Erysipelotrichia</taxon>
        <taxon>Erysipelotrichales</taxon>
        <taxon>Erysipelotrichaceae</taxon>
        <taxon>Ileibacterium</taxon>
    </lineage>
</organism>
<dbReference type="Proteomes" id="UP000186341">
    <property type="component" value="Unassembled WGS sequence"/>
</dbReference>
<keyword evidence="1" id="KW-0812">Transmembrane</keyword>
<comment type="caution">
    <text evidence="2">The sequence shown here is derived from an EMBL/GenBank/DDBJ whole genome shotgun (WGS) entry which is preliminary data.</text>
</comment>
<sequence length="68" mass="7942">MFAVFDNHTWLAVIFILGLNYLLWQDDLFPHHYGLLTGIFLFSSAIIIGTYKMKNPDSQNKKDEVDHK</sequence>
<keyword evidence="1" id="KW-0472">Membrane</keyword>
<keyword evidence="1" id="KW-1133">Transmembrane helix</keyword>
<dbReference type="EMBL" id="MPJW01000058">
    <property type="protein sequence ID" value="OLU42435.1"/>
    <property type="molecule type" value="Genomic_DNA"/>
</dbReference>
<gene>
    <name evidence="2" type="ORF">BO222_01585</name>
</gene>
<reference evidence="2 3" key="1">
    <citation type="submission" date="2016-11" db="EMBL/GenBank/DDBJ databases">
        <title>Description of two novel members of the family Erysipelotrichaceae: Ileibacterium lipovorans gen. nov., sp. nov. and Dubosiella newyorkensis, gen. nov., sp. nov.</title>
        <authorList>
            <person name="Cox L.M."/>
            <person name="Sohn J."/>
            <person name="Tyrrell K.L."/>
            <person name="Citron D.M."/>
            <person name="Lawson P.A."/>
            <person name="Patel N.B."/>
            <person name="Iizumi T."/>
            <person name="Perez-Perez G.I."/>
            <person name="Goldstein E.J."/>
            <person name="Blaser M.J."/>
        </authorList>
    </citation>
    <scope>NUCLEOTIDE SEQUENCE [LARGE SCALE GENOMIC DNA]</scope>
    <source>
        <strain evidence="2 3">NYU-BL-A3</strain>
    </source>
</reference>
<proteinExistence type="predicted"/>
<feature type="transmembrane region" description="Helical" evidence="1">
    <location>
        <begin position="30"/>
        <end position="51"/>
    </location>
</feature>
<evidence type="ECO:0000313" key="2">
    <source>
        <dbReference type="EMBL" id="OLU42435.1"/>
    </source>
</evidence>
<protein>
    <submittedName>
        <fullName evidence="2">Uncharacterized protein</fullName>
    </submittedName>
</protein>
<accession>A0A1U7NIL5</accession>
<name>A0A1U7NIL5_9FIRM</name>